<dbReference type="Proteomes" id="UP000235881">
    <property type="component" value="Unassembled WGS sequence"/>
</dbReference>
<comment type="caution">
    <text evidence="2">The sequence shown here is derived from an EMBL/GenBank/DDBJ whole genome shotgun (WGS) entry which is preliminary data.</text>
</comment>
<accession>A0A8E2QFI0</accession>
<evidence type="ECO:0000313" key="2">
    <source>
        <dbReference type="EMBL" id="PNF77784.1"/>
    </source>
</evidence>
<proteinExistence type="predicted"/>
<dbReference type="EMBL" id="POUK01000001">
    <property type="protein sequence ID" value="PNF77784.1"/>
    <property type="molecule type" value="Genomic_DNA"/>
</dbReference>
<protein>
    <submittedName>
        <fullName evidence="2">DNA polymerase III subunit chi</fullName>
    </submittedName>
</protein>
<feature type="compositionally biased region" description="Pro residues" evidence="1">
    <location>
        <begin position="48"/>
        <end position="58"/>
    </location>
</feature>
<gene>
    <name evidence="2" type="ORF">CXK95_00380</name>
</gene>
<name>A0A8E2QFI0_9GAMM</name>
<dbReference type="AlphaFoldDB" id="A0A8E2QFI0"/>
<evidence type="ECO:0000313" key="3">
    <source>
        <dbReference type="Proteomes" id="UP000235881"/>
    </source>
</evidence>
<evidence type="ECO:0000256" key="1">
    <source>
        <dbReference type="SAM" id="MobiDB-lite"/>
    </source>
</evidence>
<feature type="region of interest" description="Disordered" evidence="1">
    <location>
        <begin position="42"/>
        <end position="66"/>
    </location>
</feature>
<organism evidence="2 3">
    <name type="scientific">Stutzerimonas degradans</name>
    <dbReference type="NCBI Taxonomy" id="2968968"/>
    <lineage>
        <taxon>Bacteria</taxon>
        <taxon>Pseudomonadati</taxon>
        <taxon>Pseudomonadota</taxon>
        <taxon>Gammaproteobacteria</taxon>
        <taxon>Pseudomonadales</taxon>
        <taxon>Pseudomonadaceae</taxon>
        <taxon>Stutzerimonas</taxon>
    </lineage>
</organism>
<reference evidence="2 3" key="1">
    <citation type="submission" date="2018-01" db="EMBL/GenBank/DDBJ databases">
        <title>Denitrification phenotypes of diverse strains of Pseudomonas stutzeri.</title>
        <authorList>
            <person name="Milligan D.A."/>
            <person name="Bergaust L."/>
            <person name="Bakken L.R."/>
            <person name="Frostegard A."/>
        </authorList>
    </citation>
    <scope>NUCLEOTIDE SEQUENCE [LARGE SCALE GENOMIC DNA]</scope>
    <source>
        <strain evidence="2 3">DSM 50238</strain>
    </source>
</reference>
<keyword evidence="3" id="KW-1185">Reference proteome</keyword>
<dbReference type="RefSeq" id="WP_102827298.1">
    <property type="nucleotide sequence ID" value="NZ_CP065721.1"/>
</dbReference>
<sequence>MTPKSPDKPAQLLDDLESIRALLGDQDPPLLTEQLDPASIPLLSDVVAPPPAPQPVATPQPERREPAARAAFRSLAERHLDHELRMAANLILQEVIDDFVPQIEAELKRRLERRVDELVHTPKN</sequence>